<name>A0ABQ7W3I1_SOLTU</name>
<organism evidence="5 6">
    <name type="scientific">Solanum tuberosum</name>
    <name type="common">Potato</name>
    <dbReference type="NCBI Taxonomy" id="4113"/>
    <lineage>
        <taxon>Eukaryota</taxon>
        <taxon>Viridiplantae</taxon>
        <taxon>Streptophyta</taxon>
        <taxon>Embryophyta</taxon>
        <taxon>Tracheophyta</taxon>
        <taxon>Spermatophyta</taxon>
        <taxon>Magnoliopsida</taxon>
        <taxon>eudicotyledons</taxon>
        <taxon>Gunneridae</taxon>
        <taxon>Pentapetalae</taxon>
        <taxon>asterids</taxon>
        <taxon>lamiids</taxon>
        <taxon>Solanales</taxon>
        <taxon>Solanaceae</taxon>
        <taxon>Solanoideae</taxon>
        <taxon>Solaneae</taxon>
        <taxon>Solanum</taxon>
    </lineage>
</organism>
<feature type="region of interest" description="Disordered" evidence="4">
    <location>
        <begin position="817"/>
        <end position="836"/>
    </location>
</feature>
<evidence type="ECO:0000313" key="6">
    <source>
        <dbReference type="Proteomes" id="UP000826656"/>
    </source>
</evidence>
<comment type="subcellular location">
    <subcellularLocation>
        <location evidence="1 3">Nucleus</location>
    </subcellularLocation>
</comment>
<sequence length="1116" mass="129180">MVRLRVDVSGGKERFKRPINYSRRESHGPSPFLENGALGSRRGLTFLGPCNPHLTTEDALSYLKEVKDTFQGREKYDMFLDIMKHFKAQRIDTVTVIARVKDLFKGHPRLITGFNTFLPEGYTITLNQEDKPKIEFGEAINFVNKIKTRFQNDDHVYRYFLDILNMYRKEHKGINEVYREVAVLFNGHPDLLDEFTRFLPDTKREVDLTKQQHPGKMNSFGEFEDALKYSCSKGFIFCERVKERLQSPADYMKFLKCLHIYSTETIARNKLQSLVAEILGKYPDLMEGFNEFLDHYDRVDTYTKGFTFCEEVKERLGSPADYQTFLKCLSDYSGEIITREQLQSLVAQTLGKHPCLMERFNVFIDRYERAVGFLVGVMTKWNESKLVKEEENKCKTEAPSTYQVKEETEAPSTYQVKEETEAPSTYQVKEETEAPSTYQIKQENEARPQGIKFEEAASFVEKVKERFRNDNHVYESFLNILRMYNMESYDVYHKVAILFKNHSDLLGEFAKFLPDSSADFKLRERIDQLTILFSSFMRRLGGDVCGSSRGESYNQSQFHESGLSEIRDDSRKNSKPEYYDALSYLKEVKDMFSDQAEKYNMFLDVMTDFKRKRIDTVGVIAKIKELFKGHPRLLLGFNLFLPNGYEIILTDEDKKKTDLEQAISLMNKIKKCLGNDYEYKSFINILSMCKKECKNVEEVNREVAILLKNHPDLVDEFAKFLVDSSIANLLSNLDDNKILKNMARLKVQVSASASANEKLKRPIRELIMYQSHNFILIRDAHVGCLRDRDHRSPSAIAVPSSVSLAIAMYGQSQFCEGGSGKRGGDRGSVGGNASNPNVTTNDALTYLKEIIKDMFPDQSEKLNVFLEVMNDFKAQRIDIVGVIARVKELFKGYPSLLLGLNSFLPKGYEIILDDEVEAPSKETTVFDRYGKGFTFCEKVKKRLHSPTDYQTFLKCLRFYSRDIVSRQQLQSLVSSILGNHLDLMEGFNEFIECYKRDGEVTKWDEGHTKSTKKYKEQKCKIEAPPVQGSNFEEAISFVKKVKVRFQSDNRVYGSFLAILKMYKEHKNIDKVYHEVAILFKDHPDLLDDFTKYLPDSSPNVVLKRYMDELTIRFSFL</sequence>
<dbReference type="Pfam" id="PF02671">
    <property type="entry name" value="PAH"/>
    <property type="match status" value="10"/>
</dbReference>
<dbReference type="PROSITE" id="PS51477">
    <property type="entry name" value="PAH"/>
    <property type="match status" value="10"/>
</dbReference>
<reference evidence="5 6" key="1">
    <citation type="journal article" date="2021" name="bioRxiv">
        <title>Chromosome-scale and haplotype-resolved genome assembly of a tetraploid potato cultivar.</title>
        <authorList>
            <person name="Sun H."/>
            <person name="Jiao W.-B."/>
            <person name="Krause K."/>
            <person name="Campoy J.A."/>
            <person name="Goel M."/>
            <person name="Folz-Donahue K."/>
            <person name="Kukat C."/>
            <person name="Huettel B."/>
            <person name="Schneeberger K."/>
        </authorList>
    </citation>
    <scope>NUCLEOTIDE SEQUENCE [LARGE SCALE GENOMIC DNA]</scope>
    <source>
        <strain evidence="5">SolTubOtavaFocal</strain>
        <tissue evidence="5">Leaves</tissue>
    </source>
</reference>
<gene>
    <name evidence="5" type="ORF">KY290_012431</name>
</gene>
<dbReference type="Proteomes" id="UP000826656">
    <property type="component" value="Unassembled WGS sequence"/>
</dbReference>
<evidence type="ECO:0000256" key="2">
    <source>
        <dbReference type="ARBA" id="ARBA00023242"/>
    </source>
</evidence>
<dbReference type="SUPFAM" id="SSF47762">
    <property type="entry name" value="PAH2 domain"/>
    <property type="match status" value="10"/>
</dbReference>
<dbReference type="InterPro" id="IPR039774">
    <property type="entry name" value="Sin3-like"/>
</dbReference>
<evidence type="ECO:0000256" key="4">
    <source>
        <dbReference type="SAM" id="MobiDB-lite"/>
    </source>
</evidence>
<keyword evidence="2 3" id="KW-0539">Nucleus</keyword>
<dbReference type="InterPro" id="IPR003822">
    <property type="entry name" value="PAH"/>
</dbReference>
<feature type="compositionally biased region" description="Polar residues" evidence="4">
    <location>
        <begin position="550"/>
        <end position="559"/>
    </location>
</feature>
<feature type="compositionally biased region" description="Gly residues" evidence="4">
    <location>
        <begin position="817"/>
        <end position="830"/>
    </location>
</feature>
<evidence type="ECO:0000313" key="5">
    <source>
        <dbReference type="EMBL" id="KAH0775294.1"/>
    </source>
</evidence>
<dbReference type="EMBL" id="JAIVGD010000005">
    <property type="protein sequence ID" value="KAH0775294.1"/>
    <property type="molecule type" value="Genomic_DNA"/>
</dbReference>
<dbReference type="Gene3D" id="1.20.1160.11">
    <property type="entry name" value="Paired amphipathic helix"/>
    <property type="match status" value="10"/>
</dbReference>
<dbReference type="PANTHER" id="PTHR12346:SF29">
    <property type="entry name" value="HISTONE DEACETYLASE INTERACTING DOMAIN-CONTAINING PROTEIN"/>
    <property type="match status" value="1"/>
</dbReference>
<evidence type="ECO:0000256" key="1">
    <source>
        <dbReference type="ARBA" id="ARBA00004123"/>
    </source>
</evidence>
<accession>A0ABQ7W3I1</accession>
<proteinExistence type="predicted"/>
<feature type="region of interest" description="Disordered" evidence="4">
    <location>
        <begin position="398"/>
        <end position="446"/>
    </location>
</feature>
<feature type="region of interest" description="Disordered" evidence="4">
    <location>
        <begin position="550"/>
        <end position="573"/>
    </location>
</feature>
<comment type="caution">
    <text evidence="5">The sequence shown here is derived from an EMBL/GenBank/DDBJ whole genome shotgun (WGS) entry which is preliminary data.</text>
</comment>
<dbReference type="InterPro" id="IPR036600">
    <property type="entry name" value="PAH_sf"/>
</dbReference>
<evidence type="ECO:0000256" key="3">
    <source>
        <dbReference type="PROSITE-ProRule" id="PRU00810"/>
    </source>
</evidence>
<dbReference type="PANTHER" id="PTHR12346">
    <property type="entry name" value="SIN3B-RELATED"/>
    <property type="match status" value="1"/>
</dbReference>
<keyword evidence="6" id="KW-1185">Reference proteome</keyword>
<protein>
    <recommendedName>
        <fullName evidence="7">Paired amphipathic helix protein Sin3-like 2</fullName>
    </recommendedName>
</protein>
<evidence type="ECO:0008006" key="7">
    <source>
        <dbReference type="Google" id="ProtNLM"/>
    </source>
</evidence>